<dbReference type="NCBIfam" id="TIGR00121">
    <property type="entry name" value="birA_ligase"/>
    <property type="match status" value="1"/>
</dbReference>
<dbReference type="PANTHER" id="PTHR12835">
    <property type="entry name" value="BIOTIN PROTEIN LIGASE"/>
    <property type="match status" value="1"/>
</dbReference>
<keyword evidence="4" id="KW-1185">Reference proteome</keyword>
<dbReference type="InterPro" id="IPR004143">
    <property type="entry name" value="BPL_LPL_catalytic"/>
</dbReference>
<dbReference type="EMBL" id="JBDXMX010000005">
    <property type="protein sequence ID" value="MEO9248337.1"/>
    <property type="molecule type" value="Genomic_DNA"/>
</dbReference>
<evidence type="ECO:0000256" key="1">
    <source>
        <dbReference type="ARBA" id="ARBA00022598"/>
    </source>
</evidence>
<feature type="domain" description="BPL/LPL catalytic" evidence="2">
    <location>
        <begin position="1"/>
        <end position="186"/>
    </location>
</feature>
<dbReference type="EC" id="6.3.4.15" evidence="3"/>
<reference evidence="3 4" key="1">
    <citation type="submission" date="2024-05" db="EMBL/GenBank/DDBJ databases">
        <authorList>
            <person name="Yi C."/>
        </authorList>
    </citation>
    <scope>NUCLEOTIDE SEQUENCE [LARGE SCALE GENOMIC DNA]</scope>
    <source>
        <strain evidence="3 4">XS13</strain>
    </source>
</reference>
<dbReference type="RefSeq" id="WP_347920960.1">
    <property type="nucleotide sequence ID" value="NZ_JBDXMX010000005.1"/>
</dbReference>
<keyword evidence="1 3" id="KW-0436">Ligase</keyword>
<sequence>MAPSPNPAPLVTWLEHTGSTQDHVLAAAAEQPDRWPHLSAAATLDQRTGHGRRGRGWTTPPGTALAVSVVLRPDLDLEHYTWVTLVAAAAASGELQARGVPAQVKWPNDVLAEDGRKLCGILASVLPDRSGLVLGLGLNLDFGAGGPPVETATSVAEWVPAGTLPAAPELLNAVLTALSASLEAFGRAVRERPGEVDGKHPAAADVVRQVATLGTKVTLHLPDGSTLAGTARALGSGGTLLVEPVDRGKMDTAVPGATRRGELLEVSAADVVHLRR</sequence>
<dbReference type="Gene3D" id="3.30.930.10">
    <property type="entry name" value="Bira Bifunctional Protein, Domain 2"/>
    <property type="match status" value="1"/>
</dbReference>
<dbReference type="InterPro" id="IPR004408">
    <property type="entry name" value="Biotin_CoA_COase_ligase"/>
</dbReference>
<dbReference type="Pfam" id="PF03099">
    <property type="entry name" value="BPL_LplA_LipB"/>
    <property type="match status" value="1"/>
</dbReference>
<accession>A0ABV0ILG3</accession>
<evidence type="ECO:0000259" key="2">
    <source>
        <dbReference type="PROSITE" id="PS51733"/>
    </source>
</evidence>
<dbReference type="Gene3D" id="2.30.30.100">
    <property type="match status" value="1"/>
</dbReference>
<protein>
    <submittedName>
        <fullName evidence="3">Biotin--[acetyl-CoA-carboxylase] ligase</fullName>
        <ecNumber evidence="3">6.3.4.15</ecNumber>
    </submittedName>
</protein>
<evidence type="ECO:0000313" key="3">
    <source>
        <dbReference type="EMBL" id="MEO9248337.1"/>
    </source>
</evidence>
<organism evidence="3 4">
    <name type="scientific">Citricoccus nitrophenolicus</name>
    <dbReference type="NCBI Taxonomy" id="863575"/>
    <lineage>
        <taxon>Bacteria</taxon>
        <taxon>Bacillati</taxon>
        <taxon>Actinomycetota</taxon>
        <taxon>Actinomycetes</taxon>
        <taxon>Micrococcales</taxon>
        <taxon>Micrococcaceae</taxon>
        <taxon>Citricoccus</taxon>
    </lineage>
</organism>
<dbReference type="GO" id="GO:0004077">
    <property type="term" value="F:biotin--[biotin carboxyl-carrier protein] ligase activity"/>
    <property type="evidence" value="ECO:0007669"/>
    <property type="project" value="UniProtKB-EC"/>
</dbReference>
<comment type="caution">
    <text evidence="3">The sequence shown here is derived from an EMBL/GenBank/DDBJ whole genome shotgun (WGS) entry which is preliminary data.</text>
</comment>
<name>A0ABV0ILG3_9MICC</name>
<proteinExistence type="predicted"/>
<dbReference type="PROSITE" id="PS51733">
    <property type="entry name" value="BPL_LPL_CATALYTIC"/>
    <property type="match status" value="1"/>
</dbReference>
<evidence type="ECO:0000313" key="4">
    <source>
        <dbReference type="Proteomes" id="UP001484097"/>
    </source>
</evidence>
<gene>
    <name evidence="3" type="ORF">ABDK96_11650</name>
</gene>
<dbReference type="InterPro" id="IPR045864">
    <property type="entry name" value="aa-tRNA-synth_II/BPL/LPL"/>
</dbReference>
<dbReference type="PANTHER" id="PTHR12835:SF5">
    <property type="entry name" value="BIOTIN--PROTEIN LIGASE"/>
    <property type="match status" value="1"/>
</dbReference>
<dbReference type="Proteomes" id="UP001484097">
    <property type="component" value="Unassembled WGS sequence"/>
</dbReference>
<dbReference type="SUPFAM" id="SSF55681">
    <property type="entry name" value="Class II aaRS and biotin synthetases"/>
    <property type="match status" value="1"/>
</dbReference>